<sequence length="71" mass="7895">MAESNRISVPKELIPHIKAEAASLLLTDDLGSAVAWILRKYFKDQKQEPASTTKAITKTESLTDYDDLFVA</sequence>
<name>A0A846HL84_9CYAN</name>
<organism evidence="1 2">
    <name type="scientific">Hassallia byssoidea VB512170</name>
    <dbReference type="NCBI Taxonomy" id="1304833"/>
    <lineage>
        <taxon>Bacteria</taxon>
        <taxon>Bacillati</taxon>
        <taxon>Cyanobacteriota</taxon>
        <taxon>Cyanophyceae</taxon>
        <taxon>Nostocales</taxon>
        <taxon>Tolypothrichaceae</taxon>
        <taxon>Hassallia</taxon>
    </lineage>
</organism>
<protein>
    <submittedName>
        <fullName evidence="1">Uncharacterized protein</fullName>
    </submittedName>
</protein>
<accession>A0A846HL84</accession>
<comment type="caution">
    <text evidence="1">The sequence shown here is derived from an EMBL/GenBank/DDBJ whole genome shotgun (WGS) entry which is preliminary data.</text>
</comment>
<keyword evidence="2" id="KW-1185">Reference proteome</keyword>
<dbReference type="Proteomes" id="UP000031549">
    <property type="component" value="Unassembled WGS sequence"/>
</dbReference>
<evidence type="ECO:0000313" key="1">
    <source>
        <dbReference type="EMBL" id="NEU77040.1"/>
    </source>
</evidence>
<proteinExistence type="predicted"/>
<reference evidence="1 2" key="1">
    <citation type="journal article" date="2015" name="Genome Announc.">
        <title>Draft Genome Sequence of Cyanobacterium Hassallia byssoidea Strain VB512170, Isolated from Monuments in India.</title>
        <authorList>
            <person name="Singh D."/>
            <person name="Chandrababunaidu M.M."/>
            <person name="Panda A."/>
            <person name="Sen D."/>
            <person name="Bhattacharyya S."/>
            <person name="Adhikary S.P."/>
            <person name="Tripathy S."/>
        </authorList>
    </citation>
    <scope>NUCLEOTIDE SEQUENCE [LARGE SCALE GENOMIC DNA]</scope>
    <source>
        <strain evidence="1 2">VB512170</strain>
    </source>
</reference>
<dbReference type="RefSeq" id="WP_039754290.1">
    <property type="nucleotide sequence ID" value="NZ_JTCM02000149.1"/>
</dbReference>
<dbReference type="EMBL" id="JTCM02000149">
    <property type="protein sequence ID" value="NEU77040.1"/>
    <property type="molecule type" value="Genomic_DNA"/>
</dbReference>
<dbReference type="AlphaFoldDB" id="A0A846HL84"/>
<evidence type="ECO:0000313" key="2">
    <source>
        <dbReference type="Proteomes" id="UP000031549"/>
    </source>
</evidence>
<gene>
    <name evidence="1" type="ORF">PI95_032220</name>
</gene>